<dbReference type="AlphaFoldDB" id="A0A3B0RW39"/>
<keyword evidence="1" id="KW-1133">Transmembrane helix</keyword>
<name>A0A3B0RW39_9ZZZZ</name>
<sequence length="50" mass="5602">MTDDSLSLWGRVTRSITGHVKVALIALIFGLTAYGLIHMLMWAIRAIEKM</sequence>
<evidence type="ECO:0000256" key="1">
    <source>
        <dbReference type="SAM" id="Phobius"/>
    </source>
</evidence>
<organism evidence="2">
    <name type="scientific">hydrothermal vent metagenome</name>
    <dbReference type="NCBI Taxonomy" id="652676"/>
    <lineage>
        <taxon>unclassified sequences</taxon>
        <taxon>metagenomes</taxon>
        <taxon>ecological metagenomes</taxon>
    </lineage>
</organism>
<dbReference type="EMBL" id="UOED01000028">
    <property type="protein sequence ID" value="VAV87635.1"/>
    <property type="molecule type" value="Genomic_DNA"/>
</dbReference>
<protein>
    <submittedName>
        <fullName evidence="2">Uncharacterized protein</fullName>
    </submittedName>
</protein>
<feature type="transmembrane region" description="Helical" evidence="1">
    <location>
        <begin position="20"/>
        <end position="44"/>
    </location>
</feature>
<proteinExistence type="predicted"/>
<keyword evidence="1" id="KW-0472">Membrane</keyword>
<keyword evidence="1" id="KW-0812">Transmembrane</keyword>
<gene>
    <name evidence="2" type="ORF">MNBD_ALPHA02-1077</name>
</gene>
<evidence type="ECO:0000313" key="2">
    <source>
        <dbReference type="EMBL" id="VAV87635.1"/>
    </source>
</evidence>
<reference evidence="2" key="1">
    <citation type="submission" date="2018-06" db="EMBL/GenBank/DDBJ databases">
        <authorList>
            <person name="Zhirakovskaya E."/>
        </authorList>
    </citation>
    <scope>NUCLEOTIDE SEQUENCE</scope>
</reference>
<accession>A0A3B0RW39</accession>